<dbReference type="InterPro" id="IPR045358">
    <property type="entry name" value="Ty3_capsid"/>
</dbReference>
<dbReference type="PANTHER" id="PTHR24559:SF450">
    <property type="entry name" value="RNA-DIRECTED DNA POLYMERASE HOMOLOG"/>
    <property type="match status" value="1"/>
</dbReference>
<feature type="compositionally biased region" description="Low complexity" evidence="9">
    <location>
        <begin position="51"/>
        <end position="66"/>
    </location>
</feature>
<dbReference type="InterPro" id="IPR043502">
    <property type="entry name" value="DNA/RNA_pol_sf"/>
</dbReference>
<evidence type="ECO:0000313" key="12">
    <source>
        <dbReference type="EMBL" id="RWR84947.1"/>
    </source>
</evidence>
<dbReference type="CDD" id="cd00303">
    <property type="entry name" value="retropepsin_like"/>
    <property type="match status" value="1"/>
</dbReference>
<evidence type="ECO:0000256" key="1">
    <source>
        <dbReference type="ARBA" id="ARBA00022670"/>
    </source>
</evidence>
<evidence type="ECO:0000256" key="2">
    <source>
        <dbReference type="ARBA" id="ARBA00022679"/>
    </source>
</evidence>
<feature type="domain" description="Chromo" evidence="10">
    <location>
        <begin position="1022"/>
        <end position="1077"/>
    </location>
</feature>
<dbReference type="Pfam" id="PF00078">
    <property type="entry name" value="RVT_1"/>
    <property type="match status" value="1"/>
</dbReference>
<feature type="domain" description="Reverse transcriptase" evidence="11">
    <location>
        <begin position="585"/>
        <end position="772"/>
    </location>
</feature>
<dbReference type="Gene3D" id="3.30.420.10">
    <property type="entry name" value="Ribonuclease H-like superfamily/Ribonuclease H"/>
    <property type="match status" value="1"/>
</dbReference>
<keyword evidence="5" id="KW-0255">Endonuclease</keyword>
<dbReference type="Gene3D" id="3.30.70.270">
    <property type="match status" value="1"/>
</dbReference>
<keyword evidence="3" id="KW-0548">Nucleotidyltransferase</keyword>
<protein>
    <submittedName>
        <fullName evidence="12">Ty3/gypsy retrotransposon protein</fullName>
    </submittedName>
</protein>
<organism evidence="12 13">
    <name type="scientific">Cinnamomum micranthum f. kanehirae</name>
    <dbReference type="NCBI Taxonomy" id="337451"/>
    <lineage>
        <taxon>Eukaryota</taxon>
        <taxon>Viridiplantae</taxon>
        <taxon>Streptophyta</taxon>
        <taxon>Embryophyta</taxon>
        <taxon>Tracheophyta</taxon>
        <taxon>Spermatophyta</taxon>
        <taxon>Magnoliopsida</taxon>
        <taxon>Magnoliidae</taxon>
        <taxon>Laurales</taxon>
        <taxon>Lauraceae</taxon>
        <taxon>Cinnamomum</taxon>
    </lineage>
</organism>
<dbReference type="Pfam" id="PF00385">
    <property type="entry name" value="Chromo"/>
    <property type="match status" value="1"/>
</dbReference>
<dbReference type="EMBL" id="QPKB01000005">
    <property type="protein sequence ID" value="RWR84947.1"/>
    <property type="molecule type" value="Genomic_DNA"/>
</dbReference>
<dbReference type="GO" id="GO:0004519">
    <property type="term" value="F:endonuclease activity"/>
    <property type="evidence" value="ECO:0007669"/>
    <property type="project" value="UniProtKB-KW"/>
</dbReference>
<evidence type="ECO:0000313" key="13">
    <source>
        <dbReference type="Proteomes" id="UP000283530"/>
    </source>
</evidence>
<dbReference type="Gene3D" id="3.10.10.10">
    <property type="entry name" value="HIV Type 1 Reverse Transcriptase, subunit A, domain 1"/>
    <property type="match status" value="1"/>
</dbReference>
<dbReference type="GO" id="GO:0008233">
    <property type="term" value="F:peptidase activity"/>
    <property type="evidence" value="ECO:0007669"/>
    <property type="project" value="UniProtKB-KW"/>
</dbReference>
<dbReference type="InterPro" id="IPR056924">
    <property type="entry name" value="SH3_Tf2-1"/>
</dbReference>
<evidence type="ECO:0000256" key="6">
    <source>
        <dbReference type="ARBA" id="ARBA00022801"/>
    </source>
</evidence>
<dbReference type="SUPFAM" id="SSF56672">
    <property type="entry name" value="DNA/RNA polymerases"/>
    <property type="match status" value="1"/>
</dbReference>
<keyword evidence="1" id="KW-0645">Protease</keyword>
<dbReference type="Pfam" id="PF19259">
    <property type="entry name" value="Ty3_capsid"/>
    <property type="match status" value="1"/>
</dbReference>
<keyword evidence="6" id="KW-0378">Hydrolase</keyword>
<dbReference type="InterPro" id="IPR043128">
    <property type="entry name" value="Rev_trsase/Diguanyl_cyclase"/>
</dbReference>
<dbReference type="PROSITE" id="PS50878">
    <property type="entry name" value="RT_POL"/>
    <property type="match status" value="1"/>
</dbReference>
<dbReference type="Gene3D" id="2.40.50.40">
    <property type="match status" value="1"/>
</dbReference>
<feature type="coiled-coil region" evidence="8">
    <location>
        <begin position="894"/>
        <end position="925"/>
    </location>
</feature>
<evidence type="ECO:0000256" key="9">
    <source>
        <dbReference type="SAM" id="MobiDB-lite"/>
    </source>
</evidence>
<evidence type="ECO:0000259" key="10">
    <source>
        <dbReference type="PROSITE" id="PS50013"/>
    </source>
</evidence>
<keyword evidence="8" id="KW-0175">Coiled coil</keyword>
<dbReference type="InterPro" id="IPR053134">
    <property type="entry name" value="RNA-dir_DNA_polymerase"/>
</dbReference>
<dbReference type="Gene3D" id="2.40.70.10">
    <property type="entry name" value="Acid Proteases"/>
    <property type="match status" value="1"/>
</dbReference>
<dbReference type="InterPro" id="IPR036397">
    <property type="entry name" value="RNaseH_sf"/>
</dbReference>
<dbReference type="GO" id="GO:0003964">
    <property type="term" value="F:RNA-directed DNA polymerase activity"/>
    <property type="evidence" value="ECO:0007669"/>
    <property type="project" value="UniProtKB-KW"/>
</dbReference>
<evidence type="ECO:0000256" key="5">
    <source>
        <dbReference type="ARBA" id="ARBA00022759"/>
    </source>
</evidence>
<dbReference type="SUPFAM" id="SSF50630">
    <property type="entry name" value="Acid proteases"/>
    <property type="match status" value="1"/>
</dbReference>
<keyword evidence="4" id="KW-0540">Nuclease</keyword>
<evidence type="ECO:0000256" key="8">
    <source>
        <dbReference type="SAM" id="Coils"/>
    </source>
</evidence>
<dbReference type="GO" id="GO:0006508">
    <property type="term" value="P:proteolysis"/>
    <property type="evidence" value="ECO:0007669"/>
    <property type="project" value="UniProtKB-KW"/>
</dbReference>
<feature type="region of interest" description="Disordered" evidence="9">
    <location>
        <begin position="46"/>
        <end position="71"/>
    </location>
</feature>
<name>A0A443P2H2_9MAGN</name>
<proteinExistence type="predicted"/>
<keyword evidence="13" id="KW-1185">Reference proteome</keyword>
<dbReference type="STRING" id="337451.A0A443P2H2"/>
<dbReference type="InterPro" id="IPR012337">
    <property type="entry name" value="RNaseH-like_sf"/>
</dbReference>
<evidence type="ECO:0000256" key="3">
    <source>
        <dbReference type="ARBA" id="ARBA00022695"/>
    </source>
</evidence>
<dbReference type="PANTHER" id="PTHR24559">
    <property type="entry name" value="TRANSPOSON TY3-I GAG-POL POLYPROTEIN"/>
    <property type="match status" value="1"/>
</dbReference>
<dbReference type="AlphaFoldDB" id="A0A443P2H2"/>
<dbReference type="Pfam" id="PF08284">
    <property type="entry name" value="RVP_2"/>
    <property type="match status" value="1"/>
</dbReference>
<evidence type="ECO:0000259" key="11">
    <source>
        <dbReference type="PROSITE" id="PS50878"/>
    </source>
</evidence>
<dbReference type="OrthoDB" id="1933597at2759"/>
<dbReference type="InterPro" id="IPR000477">
    <property type="entry name" value="RT_dom"/>
</dbReference>
<keyword evidence="7" id="KW-0695">RNA-directed DNA polymerase</keyword>
<dbReference type="InterPro" id="IPR023780">
    <property type="entry name" value="Chromo_domain"/>
</dbReference>
<dbReference type="FunFam" id="3.10.10.10:FF:000007">
    <property type="entry name" value="Retrovirus-related Pol polyprotein from transposon 17.6-like Protein"/>
    <property type="match status" value="1"/>
</dbReference>
<reference evidence="12 13" key="1">
    <citation type="journal article" date="2019" name="Nat. Plants">
        <title>Stout camphor tree genome fills gaps in understanding of flowering plant genome evolution.</title>
        <authorList>
            <person name="Chaw S.M."/>
            <person name="Liu Y.C."/>
            <person name="Wu Y.W."/>
            <person name="Wang H.Y."/>
            <person name="Lin C.I."/>
            <person name="Wu C.S."/>
            <person name="Ke H.M."/>
            <person name="Chang L.Y."/>
            <person name="Hsu C.Y."/>
            <person name="Yang H.T."/>
            <person name="Sudianto E."/>
            <person name="Hsu M.H."/>
            <person name="Wu K.P."/>
            <person name="Wang L.N."/>
            <person name="Leebens-Mack J.H."/>
            <person name="Tsai I.J."/>
        </authorList>
    </citation>
    <scope>NUCLEOTIDE SEQUENCE [LARGE SCALE GENOMIC DNA]</scope>
    <source>
        <strain evidence="13">cv. Chaw 1501</strain>
        <tissue evidence="12">Young leaves</tissue>
    </source>
</reference>
<dbReference type="SUPFAM" id="SSF53098">
    <property type="entry name" value="Ribonuclease H-like"/>
    <property type="match status" value="1"/>
</dbReference>
<comment type="caution">
    <text evidence="12">The sequence shown here is derived from an EMBL/GenBank/DDBJ whole genome shotgun (WGS) entry which is preliminary data.</text>
</comment>
<gene>
    <name evidence="12" type="ORF">CKAN_01378300</name>
</gene>
<dbReference type="Proteomes" id="UP000283530">
    <property type="component" value="Unassembled WGS sequence"/>
</dbReference>
<keyword evidence="2" id="KW-0808">Transferase</keyword>
<dbReference type="Pfam" id="PF24626">
    <property type="entry name" value="SH3_Tf2-1"/>
    <property type="match status" value="1"/>
</dbReference>
<evidence type="ECO:0000256" key="7">
    <source>
        <dbReference type="ARBA" id="ARBA00022918"/>
    </source>
</evidence>
<dbReference type="InterPro" id="IPR021109">
    <property type="entry name" value="Peptidase_aspartic_dom_sf"/>
</dbReference>
<dbReference type="InterPro" id="IPR016197">
    <property type="entry name" value="Chromo-like_dom_sf"/>
</dbReference>
<dbReference type="PROSITE" id="PS50013">
    <property type="entry name" value="CHROMO_2"/>
    <property type="match status" value="1"/>
</dbReference>
<dbReference type="CDD" id="cd01647">
    <property type="entry name" value="RT_LTR"/>
    <property type="match status" value="1"/>
</dbReference>
<accession>A0A443P2H2</accession>
<dbReference type="SUPFAM" id="SSF54160">
    <property type="entry name" value="Chromo domain-like"/>
    <property type="match status" value="1"/>
</dbReference>
<dbReference type="GO" id="GO:0003676">
    <property type="term" value="F:nucleic acid binding"/>
    <property type="evidence" value="ECO:0007669"/>
    <property type="project" value="InterPro"/>
</dbReference>
<dbReference type="InterPro" id="IPR000953">
    <property type="entry name" value="Chromo/chromo_shadow_dom"/>
</dbReference>
<evidence type="ECO:0000256" key="4">
    <source>
        <dbReference type="ARBA" id="ARBA00022722"/>
    </source>
</evidence>
<sequence length="1077" mass="122283">MAEGTRTAQMEEKMRNLQLSQETLKGTTDQHGTLLAEILQRLEDLKESSKNSDSSSSKARNSQAGSFGTNGSIQTRTMKLEFPRFDGTNPNSWLFKAKQYFNYHQVPEQQWLTIAALNMEGEAIEWFQWYNDYVLGATWEQFVLAMDAWFGPSKSEDFAGKLSKLRQNSTVLEYQREFQRLSNRVKGLSESYLVSLYLSGLRDDVRIGVQKLEPTNLPDVFSLARLQEEEANLRRRMFRTEGGRPIVVSNPTELKPSVPVIKRLTAAEARERRLKGLCFHCDEKYTPTHRCKTQKLFWMEGLLQGSTSSRDVQEENLSLDTIDCSTPTDGVDEGSTPIDEVDEASPPQISFHAIAGTRAPQTMRITGTLKQCPLTVLIDSGSTHNFIDPLIIRKADVPTQSDLEFEVMVASGDRLKGNGISKGVVIHSQGVPIQADFYLLSLGGVDAVLGTHWLRTLGPVVWDFAALSMSFKQKGKEYQLKGIPASNSKLVDPDKLAKQLPNSAQAFAIQLLSMGAPITPLLDPQMQLLLEDFDDIFLEPQGLSPNRTHDHAIPLIEGTPPVNVKPYRYPFFQKSEIEKIISEMLKDGIIRPTTSPFSSPVLLVKKKDGTWRMCIDYRALNKVTVKDKFPIPVVDELLDELNGSTIFSKLDLRSGYHQIRVKTDDVHKTAFRTHEGHYEFLVMPFGLTNAPSTFQALMNSVFKPHLRKFVLVFFDDILVYSKNLLDHMHHLKIVLEALRHHKLFAKRQKCIFGASEWYNDYVPGATWEQFVLAMDARFGPSKSEDFAGKLSKLRRREIFKLQGTQLRMTSSYHPQSDRQTEVVNRCLENYLRCYIGDHPKSWVQWIPLAEWWYNTTFHSATKVTPYQAVYGVAPPTLLSYVSGTTCVAAMDDELRDREKALILLKDNLRKAQAQMKQNADKHRTEREFAVGDWVYLRLQPYRQSTISARRSQKLAARYFGPFQVSEKIGTVAYRLNLLAESKLHPVFHVSKLKKKIGQDVIPQPSLPPLHSDGSLNPYPSAILARRIVKRGSAISVEVLVSWLGAPNSDATWEKYRDLEGRFPQFILEDKERLRGGN</sequence>